<dbReference type="OrthoDB" id="782218at2759"/>
<proteinExistence type="predicted"/>
<gene>
    <name evidence="4" type="ORF">GSMUA_06690.1</name>
</gene>
<keyword evidence="2" id="KW-0812">Transmembrane</keyword>
<dbReference type="Proteomes" id="UP000012960">
    <property type="component" value="Unplaced"/>
</dbReference>
<feature type="region of interest" description="Disordered" evidence="1">
    <location>
        <begin position="87"/>
        <end position="116"/>
    </location>
</feature>
<name>A0A804L982_MUSAM</name>
<keyword evidence="2" id="KW-1133">Transmembrane helix</keyword>
<evidence type="ECO:0000313" key="6">
    <source>
        <dbReference type="Proteomes" id="UP000012960"/>
    </source>
</evidence>
<evidence type="ECO:0000256" key="3">
    <source>
        <dbReference type="SAM" id="SignalP"/>
    </source>
</evidence>
<keyword evidence="2" id="KW-0472">Membrane</keyword>
<dbReference type="Gramene" id="Ma11_t18390.1">
    <property type="protein sequence ID" value="Ma11_p18390.1"/>
    <property type="gene ID" value="Ma11_g18390"/>
</dbReference>
<reference evidence="4" key="1">
    <citation type="submission" date="2021-03" db="EMBL/GenBank/DDBJ databases">
        <authorList>
            <consortium name="Genoscope - CEA"/>
            <person name="William W."/>
        </authorList>
    </citation>
    <scope>NUCLEOTIDE SEQUENCE</scope>
    <source>
        <strain evidence="4">Doubled-haploid Pahang</strain>
    </source>
</reference>
<sequence>MEYSAQFASSRRPWLCCWLFVIPILSSAMVARGEPAEAPDDGSLLCIGECSTCPVTCAPPSPPPPPDDRSLLCISKCDTCPVICTPPPPPSSSSPPPPSRATPSPSKPAPPAPEEGPKGGLSYPYYYFYTSEGTRCRVLHGILGLLPLLLTSLSLFLR</sequence>
<feature type="compositionally biased region" description="Pro residues" evidence="1">
    <location>
        <begin position="87"/>
        <end position="114"/>
    </location>
</feature>
<feature type="transmembrane region" description="Helical" evidence="2">
    <location>
        <begin position="138"/>
        <end position="157"/>
    </location>
</feature>
<dbReference type="EnsemblPlants" id="Ma11_t18390.1">
    <property type="protein sequence ID" value="Ma11_p18390.1"/>
    <property type="gene ID" value="Ma11_g18390"/>
</dbReference>
<evidence type="ECO:0000256" key="2">
    <source>
        <dbReference type="SAM" id="Phobius"/>
    </source>
</evidence>
<feature type="signal peptide" evidence="3">
    <location>
        <begin position="1"/>
        <end position="33"/>
    </location>
</feature>
<dbReference type="AlphaFoldDB" id="A0A804L982"/>
<evidence type="ECO:0000313" key="4">
    <source>
        <dbReference type="EMBL" id="CAG1864959.1"/>
    </source>
</evidence>
<protein>
    <submittedName>
        <fullName evidence="4">(wild Malaysian banana) hypothetical protein</fullName>
    </submittedName>
</protein>
<accession>A0A804L982</accession>
<dbReference type="EMBL" id="HG996475">
    <property type="protein sequence ID" value="CAG1864959.1"/>
    <property type="molecule type" value="Genomic_DNA"/>
</dbReference>
<evidence type="ECO:0000313" key="5">
    <source>
        <dbReference type="EnsemblPlants" id="Ma11_p18390.1"/>
    </source>
</evidence>
<keyword evidence="3" id="KW-0732">Signal</keyword>
<feature type="chain" id="PRO_5036407962" evidence="3">
    <location>
        <begin position="34"/>
        <end position="158"/>
    </location>
</feature>
<keyword evidence="6" id="KW-1185">Reference proteome</keyword>
<dbReference type="InParanoid" id="A0A804L982"/>
<organism evidence="5 6">
    <name type="scientific">Musa acuminata subsp. malaccensis</name>
    <name type="common">Wild banana</name>
    <name type="synonym">Musa malaccensis</name>
    <dbReference type="NCBI Taxonomy" id="214687"/>
    <lineage>
        <taxon>Eukaryota</taxon>
        <taxon>Viridiplantae</taxon>
        <taxon>Streptophyta</taxon>
        <taxon>Embryophyta</taxon>
        <taxon>Tracheophyta</taxon>
        <taxon>Spermatophyta</taxon>
        <taxon>Magnoliopsida</taxon>
        <taxon>Liliopsida</taxon>
        <taxon>Zingiberales</taxon>
        <taxon>Musaceae</taxon>
        <taxon>Musa</taxon>
    </lineage>
</organism>
<reference evidence="5" key="2">
    <citation type="submission" date="2021-05" db="UniProtKB">
        <authorList>
            <consortium name="EnsemblPlants"/>
        </authorList>
    </citation>
    <scope>IDENTIFICATION</scope>
    <source>
        <strain evidence="5">subsp. malaccensis</strain>
    </source>
</reference>
<evidence type="ECO:0000256" key="1">
    <source>
        <dbReference type="SAM" id="MobiDB-lite"/>
    </source>
</evidence>